<gene>
    <name evidence="3" type="ORF">ACHAWO_000787</name>
</gene>
<dbReference type="InterPro" id="IPR007263">
    <property type="entry name" value="DCC1-like"/>
</dbReference>
<proteinExistence type="predicted"/>
<feature type="chain" id="PRO_5044784433" description="DUF393 domain-containing protein" evidence="2">
    <location>
        <begin position="23"/>
        <end position="328"/>
    </location>
</feature>
<dbReference type="AlphaFoldDB" id="A0ABD3P8M4"/>
<comment type="caution">
    <text evidence="3">The sequence shown here is derived from an EMBL/GenBank/DDBJ whole genome shotgun (WGS) entry which is preliminary data.</text>
</comment>
<dbReference type="Pfam" id="PF04134">
    <property type="entry name" value="DCC1-like"/>
    <property type="match status" value="1"/>
</dbReference>
<dbReference type="InterPro" id="IPR052927">
    <property type="entry name" value="DCC_oxidoreductase"/>
</dbReference>
<dbReference type="Proteomes" id="UP001530400">
    <property type="component" value="Unassembled WGS sequence"/>
</dbReference>
<evidence type="ECO:0008006" key="5">
    <source>
        <dbReference type="Google" id="ProtNLM"/>
    </source>
</evidence>
<keyword evidence="4" id="KW-1185">Reference proteome</keyword>
<keyword evidence="2" id="KW-0732">Signal</keyword>
<dbReference type="PANTHER" id="PTHR33639:SF2">
    <property type="entry name" value="DUF393 DOMAIN-CONTAINING PROTEIN"/>
    <property type="match status" value="1"/>
</dbReference>
<reference evidence="3 4" key="1">
    <citation type="submission" date="2024-10" db="EMBL/GenBank/DDBJ databases">
        <title>Updated reference genomes for cyclostephanoid diatoms.</title>
        <authorList>
            <person name="Roberts W.R."/>
            <person name="Alverson A.J."/>
        </authorList>
    </citation>
    <scope>NUCLEOTIDE SEQUENCE [LARGE SCALE GENOMIC DNA]</scope>
    <source>
        <strain evidence="3 4">AJA010-31</strain>
    </source>
</reference>
<organism evidence="3 4">
    <name type="scientific">Cyclotella atomus</name>
    <dbReference type="NCBI Taxonomy" id="382360"/>
    <lineage>
        <taxon>Eukaryota</taxon>
        <taxon>Sar</taxon>
        <taxon>Stramenopiles</taxon>
        <taxon>Ochrophyta</taxon>
        <taxon>Bacillariophyta</taxon>
        <taxon>Coscinodiscophyceae</taxon>
        <taxon>Thalassiosirophycidae</taxon>
        <taxon>Stephanodiscales</taxon>
        <taxon>Stephanodiscaceae</taxon>
        <taxon>Cyclotella</taxon>
    </lineage>
</organism>
<accession>A0ABD3P8M4</accession>
<evidence type="ECO:0000313" key="4">
    <source>
        <dbReference type="Proteomes" id="UP001530400"/>
    </source>
</evidence>
<name>A0ABD3P8M4_9STRA</name>
<feature type="region of interest" description="Disordered" evidence="1">
    <location>
        <begin position="225"/>
        <end position="248"/>
    </location>
</feature>
<dbReference type="PANTHER" id="PTHR33639">
    <property type="entry name" value="THIOL-DISULFIDE OXIDOREDUCTASE DCC"/>
    <property type="match status" value="1"/>
</dbReference>
<feature type="signal peptide" evidence="2">
    <location>
        <begin position="1"/>
        <end position="22"/>
    </location>
</feature>
<evidence type="ECO:0000313" key="3">
    <source>
        <dbReference type="EMBL" id="KAL3783666.1"/>
    </source>
</evidence>
<protein>
    <recommendedName>
        <fullName evidence="5">DUF393 domain-containing protein</fullName>
    </recommendedName>
</protein>
<sequence length="328" mass="36133">MMHALKMMAVILLSSLLATSYGFSPVLTRHVSSTTSTSLAAAPCASSALFGVATTRLSSQSSMFSVPSIFNEKDSRPVVLFDGKCNLCNAGVQLVLDYDSASKDERGNLRVAALQSRVGQILLARLPASQRNKVQSSIGGEYKSIVVTSPNKTWLNSNACVYIGKQLRGPLKWLAMLASLTPSFLRDPLYKLMSRYRKKFFGETPECRLWDDNWDMRFVDDGMFGGRSESDDPFADPSKVSDESDEEEIDVENVLPPNEGDTVRVVSNKPIVHNHIEGYEEGLCSVGLLGTVSRVLNQKAYPKSVAVAFTLEGKKFEAHFYPGQLKRE</sequence>
<evidence type="ECO:0000256" key="1">
    <source>
        <dbReference type="SAM" id="MobiDB-lite"/>
    </source>
</evidence>
<evidence type="ECO:0000256" key="2">
    <source>
        <dbReference type="SAM" id="SignalP"/>
    </source>
</evidence>
<dbReference type="EMBL" id="JALLPJ020000756">
    <property type="protein sequence ID" value="KAL3783666.1"/>
    <property type="molecule type" value="Genomic_DNA"/>
</dbReference>